<accession>A0A1I5MXQ3</accession>
<feature type="transmembrane region" description="Helical" evidence="9">
    <location>
        <begin position="7"/>
        <end position="27"/>
    </location>
</feature>
<sequence length="168" mass="18459">MPKKISWLTGGIFMALLILFTFSIWGADRPIGASTYVPYFASLIFGLDPTEYEYVAEIEKAGAWEGVMLIGAFFGGLFMSLFVTKTFRFSVLPTLWKERKNNSVLSRLIWSFIAGFIMIIGARLAGGCTSGHFLSGASQIALSGLIFGGIVMVTVVITGRLFYKRKGE</sequence>
<evidence type="ECO:0000256" key="8">
    <source>
        <dbReference type="ARBA" id="ARBA00035655"/>
    </source>
</evidence>
<dbReference type="Proteomes" id="UP000199227">
    <property type="component" value="Unassembled WGS sequence"/>
</dbReference>
<comment type="subcellular location">
    <subcellularLocation>
        <location evidence="1">Cell inner membrane</location>
        <topology evidence="1">Multi-pass membrane protein</topology>
    </subcellularLocation>
</comment>
<organism evidence="10 11">
    <name type="scientific">Hydrogenimonas thermophila</name>
    <dbReference type="NCBI Taxonomy" id="223786"/>
    <lineage>
        <taxon>Bacteria</taxon>
        <taxon>Pseudomonadati</taxon>
        <taxon>Campylobacterota</taxon>
        <taxon>Epsilonproteobacteria</taxon>
        <taxon>Campylobacterales</taxon>
        <taxon>Hydrogenimonadaceae</taxon>
        <taxon>Hydrogenimonas</taxon>
    </lineage>
</organism>
<keyword evidence="7 9" id="KW-0472">Membrane</keyword>
<dbReference type="GO" id="GO:0005886">
    <property type="term" value="C:plasma membrane"/>
    <property type="evidence" value="ECO:0007669"/>
    <property type="project" value="UniProtKB-SubCell"/>
</dbReference>
<gene>
    <name evidence="10" type="ORF">SAMN05216234_10777</name>
</gene>
<dbReference type="PANTHER" id="PTHR30574:SF1">
    <property type="entry name" value="SULPHUR TRANSPORT DOMAIN-CONTAINING PROTEIN"/>
    <property type="match status" value="1"/>
</dbReference>
<keyword evidence="6 9" id="KW-1133">Transmembrane helix</keyword>
<evidence type="ECO:0000256" key="2">
    <source>
        <dbReference type="ARBA" id="ARBA00022448"/>
    </source>
</evidence>
<dbReference type="STRING" id="223786.SAMN05216234_10777"/>
<keyword evidence="11" id="KW-1185">Reference proteome</keyword>
<evidence type="ECO:0000256" key="3">
    <source>
        <dbReference type="ARBA" id="ARBA00022475"/>
    </source>
</evidence>
<feature type="transmembrane region" description="Helical" evidence="9">
    <location>
        <begin position="140"/>
        <end position="163"/>
    </location>
</feature>
<evidence type="ECO:0000256" key="4">
    <source>
        <dbReference type="ARBA" id="ARBA00022519"/>
    </source>
</evidence>
<evidence type="ECO:0000313" key="11">
    <source>
        <dbReference type="Proteomes" id="UP000199227"/>
    </source>
</evidence>
<dbReference type="RefSeq" id="WP_092911440.1">
    <property type="nucleotide sequence ID" value="NZ_FOXB01000007.1"/>
</dbReference>
<evidence type="ECO:0000313" key="10">
    <source>
        <dbReference type="EMBL" id="SFP14425.1"/>
    </source>
</evidence>
<dbReference type="Pfam" id="PF04143">
    <property type="entry name" value="Sulf_transp"/>
    <property type="match status" value="1"/>
</dbReference>
<evidence type="ECO:0000256" key="7">
    <source>
        <dbReference type="ARBA" id="ARBA00023136"/>
    </source>
</evidence>
<keyword evidence="5 9" id="KW-0812">Transmembrane</keyword>
<name>A0A1I5MXQ3_9BACT</name>
<dbReference type="InterPro" id="IPR007272">
    <property type="entry name" value="Sulf_transp_TsuA/YedE"/>
</dbReference>
<proteinExistence type="inferred from homology"/>
<dbReference type="AlphaFoldDB" id="A0A1I5MXQ3"/>
<dbReference type="EMBL" id="FOXB01000007">
    <property type="protein sequence ID" value="SFP14425.1"/>
    <property type="molecule type" value="Genomic_DNA"/>
</dbReference>
<dbReference type="OrthoDB" id="9794165at2"/>
<feature type="transmembrane region" description="Helical" evidence="9">
    <location>
        <begin position="61"/>
        <end position="83"/>
    </location>
</feature>
<protein>
    <submittedName>
        <fullName evidence="10">Uncharacterized protein</fullName>
    </submittedName>
</protein>
<keyword evidence="2" id="KW-0813">Transport</keyword>
<evidence type="ECO:0000256" key="1">
    <source>
        <dbReference type="ARBA" id="ARBA00004429"/>
    </source>
</evidence>
<keyword evidence="3" id="KW-1003">Cell membrane</keyword>
<evidence type="ECO:0000256" key="6">
    <source>
        <dbReference type="ARBA" id="ARBA00022989"/>
    </source>
</evidence>
<comment type="similarity">
    <text evidence="8">Belongs to the TsuA/YedE (TC 9.B.102) family.</text>
</comment>
<keyword evidence="4" id="KW-0997">Cell inner membrane</keyword>
<reference evidence="10 11" key="1">
    <citation type="submission" date="2016-10" db="EMBL/GenBank/DDBJ databases">
        <authorList>
            <person name="de Groot N.N."/>
        </authorList>
    </citation>
    <scope>NUCLEOTIDE SEQUENCE [LARGE SCALE GENOMIC DNA]</scope>
    <source>
        <strain evidence="10 11">EP1-55-1</strain>
    </source>
</reference>
<evidence type="ECO:0000256" key="5">
    <source>
        <dbReference type="ARBA" id="ARBA00022692"/>
    </source>
</evidence>
<dbReference type="PANTHER" id="PTHR30574">
    <property type="entry name" value="INNER MEMBRANE PROTEIN YEDE"/>
    <property type="match status" value="1"/>
</dbReference>
<feature type="transmembrane region" description="Helical" evidence="9">
    <location>
        <begin position="104"/>
        <end position="125"/>
    </location>
</feature>
<evidence type="ECO:0000256" key="9">
    <source>
        <dbReference type="SAM" id="Phobius"/>
    </source>
</evidence>